<accession>A0A2P2NQK2</accession>
<proteinExistence type="predicted"/>
<dbReference type="AlphaFoldDB" id="A0A2P2NQK2"/>
<name>A0A2P2NQK2_RHIMU</name>
<protein>
    <submittedName>
        <fullName evidence="1">Uncharacterized protein</fullName>
    </submittedName>
</protein>
<evidence type="ECO:0000313" key="1">
    <source>
        <dbReference type="EMBL" id="MBX44772.1"/>
    </source>
</evidence>
<organism evidence="1">
    <name type="scientific">Rhizophora mucronata</name>
    <name type="common">Asiatic mangrove</name>
    <dbReference type="NCBI Taxonomy" id="61149"/>
    <lineage>
        <taxon>Eukaryota</taxon>
        <taxon>Viridiplantae</taxon>
        <taxon>Streptophyta</taxon>
        <taxon>Embryophyta</taxon>
        <taxon>Tracheophyta</taxon>
        <taxon>Spermatophyta</taxon>
        <taxon>Magnoliopsida</taxon>
        <taxon>eudicotyledons</taxon>
        <taxon>Gunneridae</taxon>
        <taxon>Pentapetalae</taxon>
        <taxon>rosids</taxon>
        <taxon>fabids</taxon>
        <taxon>Malpighiales</taxon>
        <taxon>Rhizophoraceae</taxon>
        <taxon>Rhizophora</taxon>
    </lineage>
</organism>
<reference evidence="1" key="1">
    <citation type="submission" date="2018-02" db="EMBL/GenBank/DDBJ databases">
        <title>Rhizophora mucronata_Transcriptome.</title>
        <authorList>
            <person name="Meera S.P."/>
            <person name="Sreeshan A."/>
            <person name="Augustine A."/>
        </authorList>
    </citation>
    <scope>NUCLEOTIDE SEQUENCE</scope>
    <source>
        <tissue evidence="1">Leaf</tissue>
    </source>
</reference>
<sequence>MVGPFKVIKSALPITITFPNSRITSSDFTYLASSVLSVSVASKSRCSR</sequence>
<dbReference type="EMBL" id="GGEC01064288">
    <property type="protein sequence ID" value="MBX44772.1"/>
    <property type="molecule type" value="Transcribed_RNA"/>
</dbReference>